<proteinExistence type="predicted"/>
<evidence type="ECO:0000313" key="2">
    <source>
        <dbReference type="EMBL" id="EAW14266.1"/>
    </source>
</evidence>
<feature type="transmembrane region" description="Helical" evidence="1">
    <location>
        <begin position="693"/>
        <end position="714"/>
    </location>
</feature>
<accession>A1C795</accession>
<dbReference type="RefSeq" id="XP_001275692.1">
    <property type="nucleotide sequence ID" value="XM_001275691.1"/>
</dbReference>
<dbReference type="OrthoDB" id="3248909at2759"/>
<dbReference type="EMBL" id="DS027045">
    <property type="protein sequence ID" value="EAW14266.1"/>
    <property type="molecule type" value="Genomic_DNA"/>
</dbReference>
<dbReference type="PANTHER" id="PTHR37544:SF3">
    <property type="entry name" value="SPRAY"/>
    <property type="match status" value="1"/>
</dbReference>
<dbReference type="OMA" id="WVHLQRG"/>
<dbReference type="Pfam" id="PF11915">
    <property type="entry name" value="DUF3433"/>
    <property type="match status" value="2"/>
</dbReference>
<feature type="transmembrane region" description="Helical" evidence="1">
    <location>
        <begin position="85"/>
        <end position="109"/>
    </location>
</feature>
<dbReference type="AlphaFoldDB" id="A1C795"/>
<feature type="transmembrane region" description="Helical" evidence="1">
    <location>
        <begin position="1115"/>
        <end position="1134"/>
    </location>
</feature>
<dbReference type="PANTHER" id="PTHR37544">
    <property type="entry name" value="SPRAY-RELATED"/>
    <property type="match status" value="1"/>
</dbReference>
<dbReference type="KEGG" id="act:ACLA_073010"/>
<keyword evidence="1" id="KW-0812">Transmembrane</keyword>
<dbReference type="Proteomes" id="UP000006701">
    <property type="component" value="Unassembled WGS sequence"/>
</dbReference>
<evidence type="ECO:0000256" key="1">
    <source>
        <dbReference type="SAM" id="Phobius"/>
    </source>
</evidence>
<evidence type="ECO:0000313" key="3">
    <source>
        <dbReference type="Proteomes" id="UP000006701"/>
    </source>
</evidence>
<gene>
    <name evidence="2" type="ORF">ACLA_073010</name>
</gene>
<dbReference type="STRING" id="344612.A1C795"/>
<organism evidence="2 3">
    <name type="scientific">Aspergillus clavatus (strain ATCC 1007 / CBS 513.65 / DSM 816 / NCTC 3887 / NRRL 1 / QM 1276 / 107)</name>
    <dbReference type="NCBI Taxonomy" id="344612"/>
    <lineage>
        <taxon>Eukaryota</taxon>
        <taxon>Fungi</taxon>
        <taxon>Dikarya</taxon>
        <taxon>Ascomycota</taxon>
        <taxon>Pezizomycotina</taxon>
        <taxon>Eurotiomycetes</taxon>
        <taxon>Eurotiomycetidae</taxon>
        <taxon>Eurotiales</taxon>
        <taxon>Aspergillaceae</taxon>
        <taxon>Aspergillus</taxon>
        <taxon>Aspergillus subgen. Fumigati</taxon>
    </lineage>
</organism>
<keyword evidence="1" id="KW-0472">Membrane</keyword>
<feature type="transmembrane region" description="Helical" evidence="1">
    <location>
        <begin position="533"/>
        <end position="556"/>
    </location>
</feature>
<feature type="transmembrane region" description="Helical" evidence="1">
    <location>
        <begin position="46"/>
        <end position="64"/>
    </location>
</feature>
<keyword evidence="3" id="KW-1185">Reference proteome</keyword>
<keyword evidence="1" id="KW-1133">Transmembrane helix</keyword>
<dbReference type="VEuPathDB" id="FungiDB:ACLA_073010"/>
<dbReference type="eggNOG" id="ENOG502SPAR">
    <property type="taxonomic scope" value="Eukaryota"/>
</dbReference>
<protein>
    <submittedName>
        <fullName evidence="2">Uncharacterized protein</fullName>
    </submittedName>
</protein>
<feature type="transmembrane region" description="Helical" evidence="1">
    <location>
        <begin position="762"/>
        <end position="785"/>
    </location>
</feature>
<feature type="transmembrane region" description="Helical" evidence="1">
    <location>
        <begin position="650"/>
        <end position="673"/>
    </location>
</feature>
<dbReference type="HOGENOM" id="CLU_007227_0_0_1"/>
<sequence length="1237" mass="139253">MSQGLGKKLSEVRLQLTSTFEQSRSRRHASPRPAPGWRPFALRPPYLSLLGILMFLMLLVLEALRRCTDRYGGLVFYQDTTNLSAAASFAYNYIPIIVSLILVTLWSFIDFDVLRLEPYFQLSRPDGTPASTLFINYNFGQSFLTPLTSAKRGHWIVLLVCLLTVLMRIFLPALQSAVLELREISVQSDETMRSWPHLLDLHSQARWISAQEKNNWEPFLTSDSNSLQRTRSSKYALAPVEIPSDDYRESTVWTLNQTIYWSELSCEDVMVDDTISLVVNDTTGGLPTISWDVTGVQLQHSGPDQQCTLDFQYSNIFFPSTDFLQIRYWEPVWLNNSFQSFTANGCDPYDIYGILIAVNATGHTSSNDSSDMSLANVQFTSSATLFACRIDYRKAEAEIKLHANSSITSVAIHPNTTTAFSNDQFNINEFQGFLSHRAPYTSDMLFFRINETSGDRTITELPVISQEMGDYEPVVVLDSSKVMTQEEFETKVTRGVKQTFVLTMGRLFNLDETPAMVPAIRLTRQVTIAVVDFAALLSEAILGLGAAITFWLLYVYKNRENVLQSDPCSIGAMCSIVADLFGPSNILADPRFDFHQYSTRQLRRLLRNCRLRWEPGSGPNGKQLGIYTTDGSPIHLDEQIRSQADPMPHFLVIPFFIIEFLLLAAAITSMSLVVASLAKDGKFRHLDQSDSSFFQVVLSILPLVVASAVGSLCASIHRNLSILEPWVHLQRGKATAQGSLSMNYSSQTPWAVLVKAVRDRHLLLGIVSVACIANTVLTVVAGGLFTQQMTSSSLPAPHALYTNYSNSIFQRNDFAADFTEYDIIQTSITTGVSMLPWTSANHSFVPVWIKDTDPDALYGANTLGIGANLVCEPLLIADSLVEDPHNGTAYWKYRTFDDPEKKCKVDMTSLQHPHEDIKLSIHFLSPVATDEDSGDCQTTTVVVLGRWNYTAGSPVTERNTIALHCEPRISLETYSVVFDQKGQIQKLHPLANTSITSGPMYDNATVSLGQFNKVFAAIPQSYISNSTYNRESYVTSYDWAGFLVARLYKRRRPEFTTLNPHDLMRMSQIVYQWVYSTYFTLWREIYLQPLQDPYSAPNSTIIYNTWTMEPSVPSLAIALMIIALNTLVVLIVFSTRRGRFKGPRVPRSIGSVMPWVAHSRFLNDFRGTYFWTSIQRRIHLDRLDKRYGFRMFLGVDGRWRYAVEEEATDNKSATGEEIDDGPKMSGAIQLRVLENSG</sequence>
<reference evidence="2 3" key="1">
    <citation type="journal article" date="2008" name="PLoS Genet.">
        <title>Genomic islands in the pathogenic filamentous fungus Aspergillus fumigatus.</title>
        <authorList>
            <person name="Fedorova N.D."/>
            <person name="Khaldi N."/>
            <person name="Joardar V.S."/>
            <person name="Maiti R."/>
            <person name="Amedeo P."/>
            <person name="Anderson M.J."/>
            <person name="Crabtree J."/>
            <person name="Silva J.C."/>
            <person name="Badger J.H."/>
            <person name="Albarraq A."/>
            <person name="Angiuoli S."/>
            <person name="Bussey H."/>
            <person name="Bowyer P."/>
            <person name="Cotty P.J."/>
            <person name="Dyer P.S."/>
            <person name="Egan A."/>
            <person name="Galens K."/>
            <person name="Fraser-Liggett C.M."/>
            <person name="Haas B.J."/>
            <person name="Inman J.M."/>
            <person name="Kent R."/>
            <person name="Lemieux S."/>
            <person name="Malavazi I."/>
            <person name="Orvis J."/>
            <person name="Roemer T."/>
            <person name="Ronning C.M."/>
            <person name="Sundaram J.P."/>
            <person name="Sutton G."/>
            <person name="Turner G."/>
            <person name="Venter J.C."/>
            <person name="White O.R."/>
            <person name="Whitty B.R."/>
            <person name="Youngman P."/>
            <person name="Wolfe K.H."/>
            <person name="Goldman G.H."/>
            <person name="Wortman J.R."/>
            <person name="Jiang B."/>
            <person name="Denning D.W."/>
            <person name="Nierman W.C."/>
        </authorList>
    </citation>
    <scope>NUCLEOTIDE SEQUENCE [LARGE SCALE GENOMIC DNA]</scope>
    <source>
        <strain evidence="3">ATCC 1007 / CBS 513.65 / DSM 816 / NCTC 3887 / NRRL 1</strain>
    </source>
</reference>
<name>A1C795_ASPCL</name>
<dbReference type="GeneID" id="4707962"/>
<dbReference type="InterPro" id="IPR021840">
    <property type="entry name" value="DUF3433"/>
</dbReference>